<dbReference type="GO" id="GO:0016020">
    <property type="term" value="C:membrane"/>
    <property type="evidence" value="ECO:0007669"/>
    <property type="project" value="UniProtKB-SubCell"/>
</dbReference>
<dbReference type="InterPro" id="IPR020846">
    <property type="entry name" value="MFS_dom"/>
</dbReference>
<keyword evidence="3 7" id="KW-0812">Transmembrane</keyword>
<evidence type="ECO:0000256" key="3">
    <source>
        <dbReference type="ARBA" id="ARBA00022692"/>
    </source>
</evidence>
<feature type="transmembrane region" description="Helical" evidence="7">
    <location>
        <begin position="336"/>
        <end position="355"/>
    </location>
</feature>
<evidence type="ECO:0000256" key="7">
    <source>
        <dbReference type="SAM" id="Phobius"/>
    </source>
</evidence>
<proteinExistence type="predicted"/>
<protein>
    <recommendedName>
        <fullName evidence="8">Major facilitator superfamily (MFS) profile domain-containing protein</fullName>
    </recommendedName>
</protein>
<feature type="transmembrane region" description="Helical" evidence="7">
    <location>
        <begin position="53"/>
        <end position="70"/>
    </location>
</feature>
<dbReference type="SUPFAM" id="SSF103473">
    <property type="entry name" value="MFS general substrate transporter"/>
    <property type="match status" value="1"/>
</dbReference>
<feature type="transmembrane region" description="Helical" evidence="7">
    <location>
        <begin position="96"/>
        <end position="117"/>
    </location>
</feature>
<reference evidence="9" key="1">
    <citation type="submission" date="2015-01" db="EMBL/GenBank/DDBJ databases">
        <authorList>
            <person name="Durling Mikael"/>
        </authorList>
    </citation>
    <scope>NUCLEOTIDE SEQUENCE</scope>
</reference>
<dbReference type="GO" id="GO:0022857">
    <property type="term" value="F:transmembrane transporter activity"/>
    <property type="evidence" value="ECO:0007669"/>
    <property type="project" value="InterPro"/>
</dbReference>
<feature type="transmembrane region" description="Helical" evidence="7">
    <location>
        <begin position="129"/>
        <end position="149"/>
    </location>
</feature>
<evidence type="ECO:0000256" key="2">
    <source>
        <dbReference type="ARBA" id="ARBA00022448"/>
    </source>
</evidence>
<gene>
    <name evidence="9" type="ORF">BN869_000005447_1</name>
</gene>
<evidence type="ECO:0000256" key="4">
    <source>
        <dbReference type="ARBA" id="ARBA00022989"/>
    </source>
</evidence>
<feature type="domain" description="Major facilitator superfamily (MFS) profile" evidence="8">
    <location>
        <begin position="57"/>
        <end position="484"/>
    </location>
</feature>
<evidence type="ECO:0000259" key="8">
    <source>
        <dbReference type="PROSITE" id="PS50850"/>
    </source>
</evidence>
<evidence type="ECO:0000256" key="6">
    <source>
        <dbReference type="SAM" id="MobiDB-lite"/>
    </source>
</evidence>
<dbReference type="EMBL" id="CDPU01000014">
    <property type="protein sequence ID" value="CEO49390.1"/>
    <property type="molecule type" value="Genomic_DNA"/>
</dbReference>
<keyword evidence="5 7" id="KW-0472">Membrane</keyword>
<dbReference type="AlphaFoldDB" id="A0A0B7K397"/>
<dbReference type="Gene3D" id="1.20.1250.20">
    <property type="entry name" value="MFS general substrate transporter like domains"/>
    <property type="match status" value="2"/>
</dbReference>
<feature type="transmembrane region" description="Helical" evidence="7">
    <location>
        <begin position="155"/>
        <end position="173"/>
    </location>
</feature>
<evidence type="ECO:0000313" key="9">
    <source>
        <dbReference type="EMBL" id="CEO49390.1"/>
    </source>
</evidence>
<feature type="transmembrane region" description="Helical" evidence="7">
    <location>
        <begin position="361"/>
        <end position="382"/>
    </location>
</feature>
<keyword evidence="4 7" id="KW-1133">Transmembrane helix</keyword>
<organism evidence="9">
    <name type="scientific">Bionectria ochroleuca</name>
    <name type="common">Gliocladium roseum</name>
    <dbReference type="NCBI Taxonomy" id="29856"/>
    <lineage>
        <taxon>Eukaryota</taxon>
        <taxon>Fungi</taxon>
        <taxon>Dikarya</taxon>
        <taxon>Ascomycota</taxon>
        <taxon>Pezizomycotina</taxon>
        <taxon>Sordariomycetes</taxon>
        <taxon>Hypocreomycetidae</taxon>
        <taxon>Hypocreales</taxon>
        <taxon>Bionectriaceae</taxon>
        <taxon>Clonostachys</taxon>
    </lineage>
</organism>
<accession>A0A0B7K397</accession>
<name>A0A0B7K397_BIOOC</name>
<feature type="transmembrane region" description="Helical" evidence="7">
    <location>
        <begin position="218"/>
        <end position="238"/>
    </location>
</feature>
<dbReference type="InterPro" id="IPR036259">
    <property type="entry name" value="MFS_trans_sf"/>
</dbReference>
<dbReference type="InterPro" id="IPR011701">
    <property type="entry name" value="MFS"/>
</dbReference>
<comment type="subcellular location">
    <subcellularLocation>
        <location evidence="1">Membrane</location>
        <topology evidence="1">Multi-pass membrane protein</topology>
    </subcellularLocation>
</comment>
<dbReference type="PANTHER" id="PTHR43791">
    <property type="entry name" value="PERMEASE-RELATED"/>
    <property type="match status" value="1"/>
</dbReference>
<dbReference type="PROSITE" id="PS50850">
    <property type="entry name" value="MFS"/>
    <property type="match status" value="1"/>
</dbReference>
<feature type="transmembrane region" description="Helical" evidence="7">
    <location>
        <begin position="457"/>
        <end position="480"/>
    </location>
</feature>
<evidence type="ECO:0000256" key="1">
    <source>
        <dbReference type="ARBA" id="ARBA00004141"/>
    </source>
</evidence>
<feature type="transmembrane region" description="Helical" evidence="7">
    <location>
        <begin position="185"/>
        <end position="206"/>
    </location>
</feature>
<dbReference type="PANTHER" id="PTHR43791:SF32">
    <property type="entry name" value="MAJOR FACILITATOR SUPERFAMILY (MFS) PROFILE DOMAIN-CONTAINING PROTEIN"/>
    <property type="match status" value="1"/>
</dbReference>
<keyword evidence="2" id="KW-0813">Transport</keyword>
<feature type="region of interest" description="Disordered" evidence="6">
    <location>
        <begin position="1"/>
        <end position="23"/>
    </location>
</feature>
<sequence>MGSTLQSPAYDGDSSEKGSSPYGQKMVIESAPDEQRIVADWSLKEEAKLRRKLDFILLPILMLGLFALQLDKGNVSYALTTSFTKDLGMDNDNVNYGNQLMLAAIVIFEIPFNMVLSRTGPAKWLTIQVFAWSIIATAQAAIHNLSGFYATRFMLGMWEAGYLAASLTILNSFYTRKEMAMRVTLVYIGNYFSAGLGGLIAAAIFHIPESTGLKQWQWLFIIDGIFSLAVGVFFILFMPRSQKNTLPLCGVKKFNFFTDKDLHIINNRVLLDDPRKVVELSSIGLKTVARILLTNFPIWGHFAINVISLTPKGGLGVYAPTIIKNLGFDSITASNLSAVSNFGVCIFAILVAWISDKTSSRGPLCLVCGVYNLIFSGVQYAIVRRQDVWLKYAILTVFTSGTAVSQSINDAWFSVNTADPQVRCLGLALAVAGSNLGGLSGQNIFVKNDAPYYYHGFLKILCIYAGSIVLIAGMIGYYMYINKLLARNTQDGEVVTSEGVKAVGGESQSAAAKVKNQL</sequence>
<evidence type="ECO:0000256" key="5">
    <source>
        <dbReference type="ARBA" id="ARBA00023136"/>
    </source>
</evidence>
<dbReference type="Pfam" id="PF07690">
    <property type="entry name" value="MFS_1"/>
    <property type="match status" value="1"/>
</dbReference>